<dbReference type="PRINTS" id="PR00412">
    <property type="entry name" value="EPOXHYDRLASE"/>
</dbReference>
<keyword evidence="3" id="KW-0614">Plasmid</keyword>
<dbReference type="PRINTS" id="PR00111">
    <property type="entry name" value="ABHYDROLASE"/>
</dbReference>
<dbReference type="RefSeq" id="WP_099513850.1">
    <property type="nucleotide sequence ID" value="NZ_CP016617.1"/>
</dbReference>
<sequence length="293" mass="32054">MTYITTKDGTRIFYKDWGPRDAQPIVFHHGWPLSADDWDNQMMFFLAEGYRVIAHDRRGHGRSDQTDGGNEMDTYAADVAELVTALDLKNAIHIGHSTGGGEVARYVARAEPGRVAKAVLVDAVPPVMVKKESNPGGTPIDVFDGYRTALAANRAQLYLDIPSGPFFGFNRPGAKVSEALIRNWWRQAMMGSVKAGYECVKAFSETDFTEDLKAIDVPVLVIHSEDDQIVPYAASAPLTVKLLKNGTLKTYKDLPHGLCQTHPEVVNPELLAFIRGEDVKADQQAAAAAPAMA</sequence>
<dbReference type="PANTHER" id="PTHR43433">
    <property type="entry name" value="HYDROLASE, ALPHA/BETA FOLD FAMILY PROTEIN"/>
    <property type="match status" value="1"/>
</dbReference>
<dbReference type="GO" id="GO:0004601">
    <property type="term" value="F:peroxidase activity"/>
    <property type="evidence" value="ECO:0007669"/>
    <property type="project" value="UniProtKB-KW"/>
</dbReference>
<dbReference type="InterPro" id="IPR000073">
    <property type="entry name" value="AB_hydrolase_1"/>
</dbReference>
<reference evidence="3" key="1">
    <citation type="submission" date="2016-07" db="EMBL/GenBank/DDBJ databases">
        <title>Microvirga ossetica sp. nov. a new species of rhizobia isolated from root nodules of the legume species Vicia alpestris Steven originated from North Ossetia region in the Caucasus.</title>
        <authorList>
            <person name="Safronova V.I."/>
            <person name="Kuznetsova I.G."/>
            <person name="Sazanova A.L."/>
            <person name="Belimov A."/>
            <person name="Andronov E."/>
            <person name="Osledkin Y.S."/>
            <person name="Onishchuk O.P."/>
            <person name="Kurchak O.N."/>
            <person name="Shaposhnikov A.I."/>
            <person name="Willems A."/>
            <person name="Tikhonovich I.A."/>
        </authorList>
    </citation>
    <scope>NUCLEOTIDE SEQUENCE [LARGE SCALE GENOMIC DNA]</scope>
    <source>
        <strain evidence="3">V5/3M</strain>
        <plasmid evidence="3">unnamed1</plasmid>
    </source>
</reference>
<geneLocation type="plasmid" evidence="3">
    <name>unnamed1</name>
</geneLocation>
<proteinExistence type="inferred from homology"/>
<keyword evidence="3" id="KW-0575">Peroxidase</keyword>
<dbReference type="InterPro" id="IPR000639">
    <property type="entry name" value="Epox_hydrolase-like"/>
</dbReference>
<evidence type="ECO:0000259" key="2">
    <source>
        <dbReference type="Pfam" id="PF00561"/>
    </source>
</evidence>
<dbReference type="EMBL" id="CP016617">
    <property type="protein sequence ID" value="ANY82748.1"/>
    <property type="molecule type" value="Genomic_DNA"/>
</dbReference>
<comment type="similarity">
    <text evidence="1">Belongs to the AB hydrolase superfamily. Bacterial non-heme haloperoxidase / perhydrolase family.</text>
</comment>
<dbReference type="InterPro" id="IPR050471">
    <property type="entry name" value="AB_hydrolase"/>
</dbReference>
<protein>
    <submittedName>
        <fullName evidence="3">Chloroperoxidase</fullName>
    </submittedName>
</protein>
<organism evidence="3">
    <name type="scientific">Microvirga ossetica</name>
    <dbReference type="NCBI Taxonomy" id="1882682"/>
    <lineage>
        <taxon>Bacteria</taxon>
        <taxon>Pseudomonadati</taxon>
        <taxon>Pseudomonadota</taxon>
        <taxon>Alphaproteobacteria</taxon>
        <taxon>Hyphomicrobiales</taxon>
        <taxon>Methylobacteriaceae</taxon>
        <taxon>Microvirga</taxon>
    </lineage>
</organism>
<gene>
    <name evidence="3" type="ORF">BB934_31350</name>
</gene>
<dbReference type="SUPFAM" id="SSF53474">
    <property type="entry name" value="alpha/beta-Hydrolases"/>
    <property type="match status" value="1"/>
</dbReference>
<dbReference type="OrthoDB" id="9779853at2"/>
<evidence type="ECO:0000256" key="1">
    <source>
        <dbReference type="ARBA" id="ARBA00038128"/>
    </source>
</evidence>
<dbReference type="AlphaFoldDB" id="A0A1B2ES06"/>
<dbReference type="KEGG" id="moc:BB934_31350"/>
<dbReference type="InterPro" id="IPR029058">
    <property type="entry name" value="AB_hydrolase_fold"/>
</dbReference>
<dbReference type="Pfam" id="PF00561">
    <property type="entry name" value="Abhydrolase_1"/>
    <property type="match status" value="1"/>
</dbReference>
<dbReference type="Gene3D" id="3.40.50.1820">
    <property type="entry name" value="alpha/beta hydrolase"/>
    <property type="match status" value="1"/>
</dbReference>
<name>A0A1B2ES06_9HYPH</name>
<feature type="domain" description="AB hydrolase-1" evidence="2">
    <location>
        <begin position="24"/>
        <end position="258"/>
    </location>
</feature>
<evidence type="ECO:0000313" key="3">
    <source>
        <dbReference type="EMBL" id="ANY82748.1"/>
    </source>
</evidence>
<keyword evidence="3" id="KW-0560">Oxidoreductase</keyword>
<dbReference type="PANTHER" id="PTHR43433:SF3">
    <property type="entry name" value="NON-HEME CHLOROPEROXIDASE"/>
    <property type="match status" value="1"/>
</dbReference>
<dbReference type="FunFam" id="3.40.50.1820:FF:000205">
    <property type="entry name" value="Non-haem bromoperoxidase BPO-A2"/>
    <property type="match status" value="1"/>
</dbReference>
<accession>A0A1B2ES06</accession>